<feature type="coiled-coil region" evidence="7">
    <location>
        <begin position="596"/>
        <end position="623"/>
    </location>
</feature>
<dbReference type="GO" id="GO:0006298">
    <property type="term" value="P:mismatch repair"/>
    <property type="evidence" value="ECO:0007669"/>
    <property type="project" value="InterPro"/>
</dbReference>
<comment type="caution">
    <text evidence="10">The sequence shown here is derived from an EMBL/GenBank/DDBJ whole genome shotgun (WGS) entry which is preliminary data.</text>
</comment>
<dbReference type="InterPro" id="IPR045076">
    <property type="entry name" value="MutS"/>
</dbReference>
<protein>
    <submittedName>
        <fullName evidence="10">Recombination and DNA strand exchange inhibitor protein</fullName>
    </submittedName>
</protein>
<dbReference type="SMART" id="SM00533">
    <property type="entry name" value="MUTSd"/>
    <property type="match status" value="1"/>
</dbReference>
<keyword evidence="1" id="KW-0699">rRNA-binding</keyword>
<dbReference type="PROSITE" id="PS50828">
    <property type="entry name" value="SMR"/>
    <property type="match status" value="1"/>
</dbReference>
<evidence type="ECO:0000256" key="1">
    <source>
        <dbReference type="ARBA" id="ARBA00022730"/>
    </source>
</evidence>
<dbReference type="GO" id="GO:0016887">
    <property type="term" value="F:ATP hydrolysis activity"/>
    <property type="evidence" value="ECO:0007669"/>
    <property type="project" value="InterPro"/>
</dbReference>
<dbReference type="STRING" id="216.LS73_10150"/>
<feature type="region of interest" description="Disordered" evidence="8">
    <location>
        <begin position="1"/>
        <end position="22"/>
    </location>
</feature>
<sequence>MLKNHSQPINSGVIMDHKPNKHNKSSNNLKQYIDISLLINRLGLDSFLSQYSQYFARILSADELRLNANYDNQVLSTSYNQSHSLNTNTLKHILDVLDSNEMQDFLTYFDSISILPELPSIPNLDNELTWLSKDATLSMQEVIVFARMIKFFLELQEQDLLRGVQDNFSQYIQSFKFPQEILSMIRCFDFELIGKHSNNSGFNIEQAYNCIKRGVDKELDSYRDSLDSSLKDKERKIIECLNMSHLQEFLVDTQIHFIENTQSLLVRPGFASVLPSRVIARSSHGFFYIVPLSLESLQQKIFILQDKIAQRIASLAKQYSQIYSKYLAFLRYVNKEFDFIDRIIARLKFARDYNLEFIFASPNSDCIILHDYAHPSINKPKPLSLNMSKNLLLITGVNAGGKTMLLKSILSAIFCVKYLIPFKINPHKSSIPFIQNIAIISQDPQDSKQDISTFSGRIKEFSKILHKQDLIVGIDEIELGTDSSEAASLYKVLLDYLLDHSTKIIITTHHKHLAALMSDNPNTQLLAALYDIKEQKPKYEFIEGIGKSYAMECAKIYGIPSNLIAKAKELHGIEANRLERLIEKSNYQITQNKQREKELETLITMKKSELASLEQAKLALRKEFDSQSLNLKRHYNEAIKEIKMLAREASKHSGNAKDKDNIRNIHKLLNKASKQNNNNPSISIQVNKNYEVGTFVKYCGKMAKVVSRKQIFNVNSNVKTFVYGIELENGMSIKGINPMDLEEAKNIPRTESNYTLQADIKAKVRLDLHGLTREEALASLEDFMSQALMAKFSEVIIVHGIGNNILRDVVVRYLDKAKFVRGFVDAPLNVGGSGAKIVYLF</sequence>
<dbReference type="GO" id="GO:0030983">
    <property type="term" value="F:mismatched DNA binding"/>
    <property type="evidence" value="ECO:0007669"/>
    <property type="project" value="InterPro"/>
</dbReference>
<keyword evidence="3" id="KW-0378">Hydrolase</keyword>
<evidence type="ECO:0000256" key="5">
    <source>
        <dbReference type="ARBA" id="ARBA00022884"/>
    </source>
</evidence>
<dbReference type="InterPro" id="IPR002625">
    <property type="entry name" value="Smr_dom"/>
</dbReference>
<keyword evidence="4" id="KW-0067">ATP-binding</keyword>
<dbReference type="NCBIfam" id="TIGR01069">
    <property type="entry name" value="mutS2"/>
    <property type="match status" value="1"/>
</dbReference>
<evidence type="ECO:0000256" key="4">
    <source>
        <dbReference type="ARBA" id="ARBA00022840"/>
    </source>
</evidence>
<dbReference type="InterPro" id="IPR000432">
    <property type="entry name" value="DNA_mismatch_repair_MutS_C"/>
</dbReference>
<evidence type="ECO:0000259" key="9">
    <source>
        <dbReference type="PROSITE" id="PS50828"/>
    </source>
</evidence>
<keyword evidence="2" id="KW-0547">Nucleotide-binding</keyword>
<dbReference type="InterPro" id="IPR005747">
    <property type="entry name" value="MutS2"/>
</dbReference>
<dbReference type="Pfam" id="PF00488">
    <property type="entry name" value="MutS_V"/>
    <property type="match status" value="1"/>
</dbReference>
<dbReference type="GO" id="GO:0005524">
    <property type="term" value="F:ATP binding"/>
    <property type="evidence" value="ECO:0007669"/>
    <property type="project" value="UniProtKB-KW"/>
</dbReference>
<evidence type="ECO:0000256" key="3">
    <source>
        <dbReference type="ARBA" id="ARBA00022801"/>
    </source>
</evidence>
<feature type="domain" description="Smr" evidence="9">
    <location>
        <begin position="766"/>
        <end position="841"/>
    </location>
</feature>
<dbReference type="SUPFAM" id="SSF52540">
    <property type="entry name" value="P-loop containing nucleoside triphosphate hydrolases"/>
    <property type="match status" value="1"/>
</dbReference>
<organism evidence="10 11">
    <name type="scientific">Helicobacter muridarum</name>
    <dbReference type="NCBI Taxonomy" id="216"/>
    <lineage>
        <taxon>Bacteria</taxon>
        <taxon>Pseudomonadati</taxon>
        <taxon>Campylobacterota</taxon>
        <taxon>Epsilonproteobacteria</taxon>
        <taxon>Campylobacterales</taxon>
        <taxon>Helicobacteraceae</taxon>
        <taxon>Helicobacter</taxon>
    </lineage>
</organism>
<dbReference type="OrthoDB" id="9808166at2"/>
<gene>
    <name evidence="10" type="ORF">LS73_009405</name>
</gene>
<dbReference type="SMART" id="SM00534">
    <property type="entry name" value="MUTSac"/>
    <property type="match status" value="1"/>
</dbReference>
<evidence type="ECO:0000256" key="6">
    <source>
        <dbReference type="ARBA" id="ARBA00023125"/>
    </source>
</evidence>
<dbReference type="AlphaFoldDB" id="A0A4U8TDP0"/>
<evidence type="ECO:0000313" key="11">
    <source>
        <dbReference type="Proteomes" id="UP000029922"/>
    </source>
</evidence>
<accession>A0A4U8TDP0</accession>
<dbReference type="Proteomes" id="UP000029922">
    <property type="component" value="Unassembled WGS sequence"/>
</dbReference>
<dbReference type="GO" id="GO:0140664">
    <property type="term" value="F:ATP-dependent DNA damage sensor activity"/>
    <property type="evidence" value="ECO:0007669"/>
    <property type="project" value="InterPro"/>
</dbReference>
<reference evidence="10 11" key="1">
    <citation type="journal article" date="2014" name="Genome Announc.">
        <title>Draft genome sequences of eight enterohepatic helicobacter species isolated from both laboratory and wild rodents.</title>
        <authorList>
            <person name="Sheh A."/>
            <person name="Shen Z."/>
            <person name="Fox J.G."/>
        </authorList>
    </citation>
    <scope>NUCLEOTIDE SEQUENCE [LARGE SCALE GENOMIC DNA]</scope>
    <source>
        <strain evidence="10 11">ST1</strain>
    </source>
</reference>
<evidence type="ECO:0000256" key="7">
    <source>
        <dbReference type="SAM" id="Coils"/>
    </source>
</evidence>
<dbReference type="GO" id="GO:0045910">
    <property type="term" value="P:negative regulation of DNA recombination"/>
    <property type="evidence" value="ECO:0007669"/>
    <property type="project" value="InterPro"/>
</dbReference>
<dbReference type="InterPro" id="IPR027417">
    <property type="entry name" value="P-loop_NTPase"/>
</dbReference>
<proteinExistence type="predicted"/>
<dbReference type="GO" id="GO:0019843">
    <property type="term" value="F:rRNA binding"/>
    <property type="evidence" value="ECO:0007669"/>
    <property type="project" value="UniProtKB-KW"/>
</dbReference>
<keyword evidence="7" id="KW-0175">Coiled coil</keyword>
<evidence type="ECO:0000256" key="2">
    <source>
        <dbReference type="ARBA" id="ARBA00022741"/>
    </source>
</evidence>
<keyword evidence="6" id="KW-0238">DNA-binding</keyword>
<dbReference type="PANTHER" id="PTHR11361">
    <property type="entry name" value="DNA MISMATCH REPAIR PROTEIN MUTS FAMILY MEMBER"/>
    <property type="match status" value="1"/>
</dbReference>
<dbReference type="Gene3D" id="3.40.50.300">
    <property type="entry name" value="P-loop containing nucleotide triphosphate hydrolases"/>
    <property type="match status" value="1"/>
</dbReference>
<dbReference type="SUPFAM" id="SSF160443">
    <property type="entry name" value="SMR domain-like"/>
    <property type="match status" value="1"/>
</dbReference>
<evidence type="ECO:0000313" key="10">
    <source>
        <dbReference type="EMBL" id="TLD98115.1"/>
    </source>
</evidence>
<dbReference type="Pfam" id="PF01713">
    <property type="entry name" value="Smr"/>
    <property type="match status" value="1"/>
</dbReference>
<dbReference type="GO" id="GO:0004519">
    <property type="term" value="F:endonuclease activity"/>
    <property type="evidence" value="ECO:0007669"/>
    <property type="project" value="InterPro"/>
</dbReference>
<dbReference type="PANTHER" id="PTHR11361:SF14">
    <property type="entry name" value="DNA MISMATCH REPAIR PROTEIN MUTS, TYPE 2"/>
    <property type="match status" value="1"/>
</dbReference>
<dbReference type="SMART" id="SM00463">
    <property type="entry name" value="SMR"/>
    <property type="match status" value="1"/>
</dbReference>
<dbReference type="InterPro" id="IPR007696">
    <property type="entry name" value="DNA_mismatch_repair_MutS_core"/>
</dbReference>
<dbReference type="EMBL" id="JRPD02000041">
    <property type="protein sequence ID" value="TLD98115.1"/>
    <property type="molecule type" value="Genomic_DNA"/>
</dbReference>
<dbReference type="SUPFAM" id="SSF48334">
    <property type="entry name" value="DNA repair protein MutS, domain III"/>
    <property type="match status" value="1"/>
</dbReference>
<dbReference type="InterPro" id="IPR036187">
    <property type="entry name" value="DNA_mismatch_repair_MutS_sf"/>
</dbReference>
<keyword evidence="5" id="KW-0694">RNA-binding</keyword>
<evidence type="ECO:0000256" key="8">
    <source>
        <dbReference type="SAM" id="MobiDB-lite"/>
    </source>
</evidence>
<name>A0A4U8TDP0_9HELI</name>
<dbReference type="InterPro" id="IPR036063">
    <property type="entry name" value="Smr_dom_sf"/>
</dbReference>
<feature type="compositionally biased region" description="Polar residues" evidence="8">
    <location>
        <begin position="1"/>
        <end position="10"/>
    </location>
</feature>
<dbReference type="Gene3D" id="3.30.1370.110">
    <property type="match status" value="1"/>
</dbReference>